<dbReference type="PANTHER" id="PTHR11019:SF159">
    <property type="entry name" value="TRANSCRIPTIONAL REGULATOR-RELATED"/>
    <property type="match status" value="1"/>
</dbReference>
<keyword evidence="1" id="KW-0805">Transcription regulation</keyword>
<reference evidence="5" key="1">
    <citation type="submission" date="2019-03" db="EMBL/GenBank/DDBJ databases">
        <authorList>
            <person name="Danneels B."/>
        </authorList>
    </citation>
    <scope>NUCLEOTIDE SEQUENCE</scope>
</reference>
<dbReference type="InterPro" id="IPR032783">
    <property type="entry name" value="AraC_lig"/>
</dbReference>
<dbReference type="PANTHER" id="PTHR11019">
    <property type="entry name" value="HTH-TYPE TRANSCRIPTIONAL REGULATOR NIMR"/>
    <property type="match status" value="1"/>
</dbReference>
<feature type="domain" description="HTH araC/xylS-type" evidence="4">
    <location>
        <begin position="203"/>
        <end position="303"/>
    </location>
</feature>
<sequence length="308" mass="33333">MHEPSSAPAMAEALLLSGLDVRASIFHIGQYCGRWEASLSGRLRAGFHIVLHGDCWLHTPQGEAVALRPGDAVFFLRDTPHVLSPRPAPPDFSAPVQRRDMTPLDSAMPQATGLVCGFLDFRPGLSGLLIESLPSAILLHGQAPGLQAARTLVDLLVAEMVGRPGEPSPLIERLVELLLFYALRHHARYDTQAHGLLALARDPGMASLIGAMIAEPQLAWTVDMMASHAHMSRASFHRRFSLLAATTPAQLLLYVRMRAAVGALAEGMSVEQVCERVGYQSPGAFSRAFTRAMGCSPAVWRKERASHG</sequence>
<dbReference type="PROSITE" id="PS01124">
    <property type="entry name" value="HTH_ARAC_FAMILY_2"/>
    <property type="match status" value="1"/>
</dbReference>
<dbReference type="InterPro" id="IPR018062">
    <property type="entry name" value="HTH_AraC-typ_CS"/>
</dbReference>
<dbReference type="GO" id="GO:0003700">
    <property type="term" value="F:DNA-binding transcription factor activity"/>
    <property type="evidence" value="ECO:0007669"/>
    <property type="project" value="InterPro"/>
</dbReference>
<dbReference type="PROSITE" id="PS00041">
    <property type="entry name" value="HTH_ARAC_FAMILY_1"/>
    <property type="match status" value="1"/>
</dbReference>
<gene>
    <name evidence="5" type="ORF">DAR3_3300</name>
</gene>
<dbReference type="SUPFAM" id="SSF46689">
    <property type="entry name" value="Homeodomain-like"/>
    <property type="match status" value="1"/>
</dbReference>
<dbReference type="InterPro" id="IPR018060">
    <property type="entry name" value="HTH_AraC"/>
</dbReference>
<protein>
    <submittedName>
        <fullName evidence="5">Transcriptional regulator, AraC family</fullName>
    </submittedName>
</protein>
<dbReference type="Pfam" id="PF12852">
    <property type="entry name" value="Cupin_6"/>
    <property type="match status" value="1"/>
</dbReference>
<dbReference type="GO" id="GO:0043565">
    <property type="term" value="F:sequence-specific DNA binding"/>
    <property type="evidence" value="ECO:0007669"/>
    <property type="project" value="InterPro"/>
</dbReference>
<accession>A0A484U5Z7</accession>
<evidence type="ECO:0000313" key="5">
    <source>
        <dbReference type="EMBL" id="VFR82131.1"/>
    </source>
</evidence>
<keyword evidence="3" id="KW-0804">Transcription</keyword>
<evidence type="ECO:0000256" key="3">
    <source>
        <dbReference type="ARBA" id="ARBA00023163"/>
    </source>
</evidence>
<evidence type="ECO:0000256" key="1">
    <source>
        <dbReference type="ARBA" id="ARBA00023015"/>
    </source>
</evidence>
<evidence type="ECO:0000259" key="4">
    <source>
        <dbReference type="PROSITE" id="PS01124"/>
    </source>
</evidence>
<organism evidence="5">
    <name type="scientific">plant metagenome</name>
    <dbReference type="NCBI Taxonomy" id="1297885"/>
    <lineage>
        <taxon>unclassified sequences</taxon>
        <taxon>metagenomes</taxon>
        <taxon>organismal metagenomes</taxon>
    </lineage>
</organism>
<dbReference type="EMBL" id="CAADIJ010000023">
    <property type="protein sequence ID" value="VFR82131.1"/>
    <property type="molecule type" value="Genomic_DNA"/>
</dbReference>
<name>A0A484U5Z7_9ZZZZ</name>
<dbReference type="AlphaFoldDB" id="A0A484U5Z7"/>
<dbReference type="Pfam" id="PF12833">
    <property type="entry name" value="HTH_18"/>
    <property type="match status" value="1"/>
</dbReference>
<dbReference type="Gene3D" id="1.10.10.60">
    <property type="entry name" value="Homeodomain-like"/>
    <property type="match status" value="1"/>
</dbReference>
<dbReference type="SMART" id="SM00342">
    <property type="entry name" value="HTH_ARAC"/>
    <property type="match status" value="1"/>
</dbReference>
<keyword evidence="2" id="KW-0238">DNA-binding</keyword>
<proteinExistence type="predicted"/>
<dbReference type="InterPro" id="IPR009057">
    <property type="entry name" value="Homeodomain-like_sf"/>
</dbReference>
<evidence type="ECO:0000256" key="2">
    <source>
        <dbReference type="ARBA" id="ARBA00023125"/>
    </source>
</evidence>